<accession>A0A521DI05</accession>
<evidence type="ECO:0000313" key="8">
    <source>
        <dbReference type="EMBL" id="SMO70550.1"/>
    </source>
</evidence>
<dbReference type="Gene3D" id="3.40.109.10">
    <property type="entry name" value="NADH Oxidase"/>
    <property type="match status" value="1"/>
</dbReference>
<dbReference type="OrthoDB" id="9809288at2"/>
<organism evidence="8 9">
    <name type="scientific">Pedobacter westerhofensis</name>
    <dbReference type="NCBI Taxonomy" id="425512"/>
    <lineage>
        <taxon>Bacteria</taxon>
        <taxon>Pseudomonadati</taxon>
        <taxon>Bacteroidota</taxon>
        <taxon>Sphingobacteriia</taxon>
        <taxon>Sphingobacteriales</taxon>
        <taxon>Sphingobacteriaceae</taxon>
        <taxon>Pedobacter</taxon>
    </lineage>
</organism>
<feature type="domain" description="Nitroreductase" evidence="7">
    <location>
        <begin position="7"/>
        <end position="184"/>
    </location>
</feature>
<evidence type="ECO:0000256" key="5">
    <source>
        <dbReference type="ARBA" id="ARBA00022857"/>
    </source>
</evidence>
<dbReference type="PANTHER" id="PTHR43673">
    <property type="entry name" value="NAD(P)H NITROREDUCTASE YDGI-RELATED"/>
    <property type="match status" value="1"/>
</dbReference>
<keyword evidence="3" id="KW-0285">Flavoprotein</keyword>
<dbReference type="Pfam" id="PF00881">
    <property type="entry name" value="Nitroreductase"/>
    <property type="match status" value="1"/>
</dbReference>
<keyword evidence="6" id="KW-0560">Oxidoreductase</keyword>
<evidence type="ECO:0000256" key="6">
    <source>
        <dbReference type="ARBA" id="ARBA00023002"/>
    </source>
</evidence>
<dbReference type="PANTHER" id="PTHR43673:SF2">
    <property type="entry name" value="NITROREDUCTASE"/>
    <property type="match status" value="1"/>
</dbReference>
<dbReference type="EMBL" id="FXTN01000005">
    <property type="protein sequence ID" value="SMO70550.1"/>
    <property type="molecule type" value="Genomic_DNA"/>
</dbReference>
<evidence type="ECO:0000256" key="4">
    <source>
        <dbReference type="ARBA" id="ARBA00022643"/>
    </source>
</evidence>
<sequence>MSLIDALKWRYATKKMNGTVVPQEKVDQIIEAARLAPTSSGLQPFRIIVVTNPELKEKIKPIAYGQAQITDASHLLIFASWDKYTEERIRSVFSNANHERGLPDDSPSDYEVQLTGGLLAKTAEENFAHTARQAYIGFGMAIAEAALLEVDATPMEGFNNAQLDELLGLTERGLRSVTILALGHRDAAGDWLVNLKKVRTPSAQFLIEFN</sequence>
<keyword evidence="5" id="KW-0521">NADP</keyword>
<evidence type="ECO:0000259" key="7">
    <source>
        <dbReference type="Pfam" id="PF00881"/>
    </source>
</evidence>
<evidence type="ECO:0000313" key="9">
    <source>
        <dbReference type="Proteomes" id="UP000320300"/>
    </source>
</evidence>
<dbReference type="GO" id="GO:0016491">
    <property type="term" value="F:oxidoreductase activity"/>
    <property type="evidence" value="ECO:0007669"/>
    <property type="project" value="UniProtKB-KW"/>
</dbReference>
<dbReference type="InterPro" id="IPR000415">
    <property type="entry name" value="Nitroreductase-like"/>
</dbReference>
<gene>
    <name evidence="8" type="ORF">SAMN06265348_105347</name>
</gene>
<dbReference type="Proteomes" id="UP000320300">
    <property type="component" value="Unassembled WGS sequence"/>
</dbReference>
<comment type="similarity">
    <text evidence="2">Belongs to the nitroreductase family.</text>
</comment>
<dbReference type="InterPro" id="IPR033878">
    <property type="entry name" value="NfsB-like"/>
</dbReference>
<protein>
    <submittedName>
        <fullName evidence="8">Nitroreductase</fullName>
    </submittedName>
</protein>
<keyword evidence="9" id="KW-1185">Reference proteome</keyword>
<dbReference type="RefSeq" id="WP_142528445.1">
    <property type="nucleotide sequence ID" value="NZ_CBCSJO010000005.1"/>
</dbReference>
<comment type="cofactor">
    <cofactor evidence="1">
        <name>FMN</name>
        <dbReference type="ChEBI" id="CHEBI:58210"/>
    </cofactor>
</comment>
<name>A0A521DI05_9SPHI</name>
<evidence type="ECO:0000256" key="1">
    <source>
        <dbReference type="ARBA" id="ARBA00001917"/>
    </source>
</evidence>
<dbReference type="InterPro" id="IPR029479">
    <property type="entry name" value="Nitroreductase"/>
</dbReference>
<dbReference type="CDD" id="cd02149">
    <property type="entry name" value="NfsB-like"/>
    <property type="match status" value="1"/>
</dbReference>
<evidence type="ECO:0000256" key="2">
    <source>
        <dbReference type="ARBA" id="ARBA00007118"/>
    </source>
</evidence>
<dbReference type="SUPFAM" id="SSF55469">
    <property type="entry name" value="FMN-dependent nitroreductase-like"/>
    <property type="match status" value="1"/>
</dbReference>
<evidence type="ECO:0000256" key="3">
    <source>
        <dbReference type="ARBA" id="ARBA00022630"/>
    </source>
</evidence>
<proteinExistence type="inferred from homology"/>
<keyword evidence="4" id="KW-0288">FMN</keyword>
<dbReference type="AlphaFoldDB" id="A0A521DI05"/>
<reference evidence="8 9" key="1">
    <citation type="submission" date="2017-05" db="EMBL/GenBank/DDBJ databases">
        <authorList>
            <person name="Varghese N."/>
            <person name="Submissions S."/>
        </authorList>
    </citation>
    <scope>NUCLEOTIDE SEQUENCE [LARGE SCALE GENOMIC DNA]</scope>
    <source>
        <strain evidence="8 9">DSM 19036</strain>
    </source>
</reference>